<dbReference type="EMBL" id="KL142373">
    <property type="protein sequence ID" value="KDR79432.1"/>
    <property type="molecule type" value="Genomic_DNA"/>
</dbReference>
<proteinExistence type="predicted"/>
<dbReference type="AlphaFoldDB" id="A0A067TAT2"/>
<name>A0A067TAT2_GALM3</name>
<evidence type="ECO:0000313" key="2">
    <source>
        <dbReference type="Proteomes" id="UP000027222"/>
    </source>
</evidence>
<sequence length="56" mass="6343">MPAVLSWLFLPSVRDEGVQQLTSSVMGRVTQFWRVWEFCWAVLPHSSFGRTKSGSG</sequence>
<protein>
    <submittedName>
        <fullName evidence="1">Uncharacterized protein</fullName>
    </submittedName>
</protein>
<dbReference type="Proteomes" id="UP000027222">
    <property type="component" value="Unassembled WGS sequence"/>
</dbReference>
<organism evidence="1 2">
    <name type="scientific">Galerina marginata (strain CBS 339.88)</name>
    <dbReference type="NCBI Taxonomy" id="685588"/>
    <lineage>
        <taxon>Eukaryota</taxon>
        <taxon>Fungi</taxon>
        <taxon>Dikarya</taxon>
        <taxon>Basidiomycota</taxon>
        <taxon>Agaricomycotina</taxon>
        <taxon>Agaricomycetes</taxon>
        <taxon>Agaricomycetidae</taxon>
        <taxon>Agaricales</taxon>
        <taxon>Agaricineae</taxon>
        <taxon>Strophariaceae</taxon>
        <taxon>Galerina</taxon>
    </lineage>
</organism>
<keyword evidence="2" id="KW-1185">Reference proteome</keyword>
<reference evidence="2" key="1">
    <citation type="journal article" date="2014" name="Proc. Natl. Acad. Sci. U.S.A.">
        <title>Extensive sampling of basidiomycete genomes demonstrates inadequacy of the white-rot/brown-rot paradigm for wood decay fungi.</title>
        <authorList>
            <person name="Riley R."/>
            <person name="Salamov A.A."/>
            <person name="Brown D.W."/>
            <person name="Nagy L.G."/>
            <person name="Floudas D."/>
            <person name="Held B.W."/>
            <person name="Levasseur A."/>
            <person name="Lombard V."/>
            <person name="Morin E."/>
            <person name="Otillar R."/>
            <person name="Lindquist E.A."/>
            <person name="Sun H."/>
            <person name="LaButti K.M."/>
            <person name="Schmutz J."/>
            <person name="Jabbour D."/>
            <person name="Luo H."/>
            <person name="Baker S.E."/>
            <person name="Pisabarro A.G."/>
            <person name="Walton J.D."/>
            <person name="Blanchette R.A."/>
            <person name="Henrissat B."/>
            <person name="Martin F."/>
            <person name="Cullen D."/>
            <person name="Hibbett D.S."/>
            <person name="Grigoriev I.V."/>
        </authorList>
    </citation>
    <scope>NUCLEOTIDE SEQUENCE [LARGE SCALE GENOMIC DNA]</scope>
    <source>
        <strain evidence="2">CBS 339.88</strain>
    </source>
</reference>
<gene>
    <name evidence="1" type="ORF">GALMADRAFT_243510</name>
</gene>
<evidence type="ECO:0000313" key="1">
    <source>
        <dbReference type="EMBL" id="KDR79432.1"/>
    </source>
</evidence>
<accession>A0A067TAT2</accession>
<dbReference type="HOGENOM" id="CLU_3014303_0_0_1"/>